<dbReference type="Pfam" id="PF01797">
    <property type="entry name" value="Y1_Tnp"/>
    <property type="match status" value="1"/>
</dbReference>
<dbReference type="SMART" id="SM01321">
    <property type="entry name" value="Y1_Tnp"/>
    <property type="match status" value="1"/>
</dbReference>
<dbReference type="InterPro" id="IPR036515">
    <property type="entry name" value="Transposase_17_sf"/>
</dbReference>
<reference evidence="2 3" key="1">
    <citation type="submission" date="2018-10" db="EMBL/GenBank/DDBJ databases">
        <title>Robbsia sp. DHC34, isolated from soil.</title>
        <authorList>
            <person name="Gao Z.-H."/>
            <person name="Qiu L.-H."/>
        </authorList>
    </citation>
    <scope>NUCLEOTIDE SEQUENCE [LARGE SCALE GENOMIC DNA]</scope>
    <source>
        <strain evidence="2 3">DHC34</strain>
    </source>
</reference>
<protein>
    <submittedName>
        <fullName evidence="2">IS200/IS605 family transposase</fullName>
    </submittedName>
</protein>
<comment type="caution">
    <text evidence="2">The sequence shown here is derived from an EMBL/GenBank/DDBJ whole genome shotgun (WGS) entry which is preliminary data.</text>
</comment>
<dbReference type="GO" id="GO:0004803">
    <property type="term" value="F:transposase activity"/>
    <property type="evidence" value="ECO:0007669"/>
    <property type="project" value="InterPro"/>
</dbReference>
<organism evidence="2 3">
    <name type="scientific">Pararobbsia silviterrae</name>
    <dbReference type="NCBI Taxonomy" id="1792498"/>
    <lineage>
        <taxon>Bacteria</taxon>
        <taxon>Pseudomonadati</taxon>
        <taxon>Pseudomonadota</taxon>
        <taxon>Betaproteobacteria</taxon>
        <taxon>Burkholderiales</taxon>
        <taxon>Burkholderiaceae</taxon>
        <taxon>Pararobbsia</taxon>
    </lineage>
</organism>
<dbReference type="NCBIfam" id="NF033573">
    <property type="entry name" value="transpos_IS200"/>
    <property type="match status" value="1"/>
</dbReference>
<dbReference type="EMBL" id="RBZU01000006">
    <property type="protein sequence ID" value="RKP53683.1"/>
    <property type="molecule type" value="Genomic_DNA"/>
</dbReference>
<dbReference type="Proteomes" id="UP000270342">
    <property type="component" value="Unassembled WGS sequence"/>
</dbReference>
<evidence type="ECO:0000313" key="3">
    <source>
        <dbReference type="Proteomes" id="UP000270342"/>
    </source>
</evidence>
<name>A0A494XVI0_9BURK</name>
<dbReference type="InterPro" id="IPR002686">
    <property type="entry name" value="Transposase_17"/>
</dbReference>
<dbReference type="GO" id="GO:0003677">
    <property type="term" value="F:DNA binding"/>
    <property type="evidence" value="ECO:0007669"/>
    <property type="project" value="InterPro"/>
</dbReference>
<accession>A0A494XVI0</accession>
<sequence>MARPRIKDPEMRHGRHCVFLMHVHLVFLTKYQRGVFTKAVINDLRVVFASVCRDFEAELVEFDGEDDHVHLLVNYPPKVAVSALVNSLKGVSSRMIRQKNYPTIQRKLRGGALWSPSYFAGACGGAPIEIGRQYIAQQKTPH</sequence>
<evidence type="ECO:0000313" key="2">
    <source>
        <dbReference type="EMBL" id="RKP53683.1"/>
    </source>
</evidence>
<dbReference type="SUPFAM" id="SSF143422">
    <property type="entry name" value="Transposase IS200-like"/>
    <property type="match status" value="1"/>
</dbReference>
<feature type="domain" description="Transposase IS200-like" evidence="1">
    <location>
        <begin position="18"/>
        <end position="138"/>
    </location>
</feature>
<dbReference type="AlphaFoldDB" id="A0A494XVI0"/>
<dbReference type="RefSeq" id="WP_121087758.1">
    <property type="nucleotide sequence ID" value="NZ_RBZU01000006.1"/>
</dbReference>
<dbReference type="PANTHER" id="PTHR33360:SF2">
    <property type="entry name" value="TRANSPOSASE FOR INSERTION SEQUENCE ELEMENT IS200"/>
    <property type="match status" value="1"/>
</dbReference>
<keyword evidence="3" id="KW-1185">Reference proteome</keyword>
<gene>
    <name evidence="2" type="primary">tnpA</name>
    <name evidence="2" type="ORF">D7S86_15555</name>
</gene>
<dbReference type="GO" id="GO:0006313">
    <property type="term" value="P:DNA transposition"/>
    <property type="evidence" value="ECO:0007669"/>
    <property type="project" value="InterPro"/>
</dbReference>
<dbReference type="Gene3D" id="3.30.70.1290">
    <property type="entry name" value="Transposase IS200-like"/>
    <property type="match status" value="1"/>
</dbReference>
<dbReference type="PANTHER" id="PTHR33360">
    <property type="entry name" value="TRANSPOSASE FOR INSERTION SEQUENCE ELEMENT IS200"/>
    <property type="match status" value="1"/>
</dbReference>
<dbReference type="OrthoDB" id="9798161at2"/>
<evidence type="ECO:0000259" key="1">
    <source>
        <dbReference type="SMART" id="SM01321"/>
    </source>
</evidence>
<proteinExistence type="predicted"/>